<dbReference type="InterPro" id="IPR002524">
    <property type="entry name" value="Cation_efflux"/>
</dbReference>
<proteinExistence type="inferred from homology"/>
<gene>
    <name evidence="11" type="ordered locus">Maeo_1366</name>
</gene>
<dbReference type="PANTHER" id="PTHR43840:SF15">
    <property type="entry name" value="MITOCHONDRIAL METAL TRANSPORTER 1-RELATED"/>
    <property type="match status" value="1"/>
</dbReference>
<dbReference type="InterPro" id="IPR036837">
    <property type="entry name" value="Cation_efflux_CTD_sf"/>
</dbReference>
<dbReference type="SUPFAM" id="SSF161111">
    <property type="entry name" value="Cation efflux protein transmembrane domain-like"/>
    <property type="match status" value="1"/>
</dbReference>
<feature type="transmembrane region" description="Helical" evidence="7">
    <location>
        <begin position="179"/>
        <end position="196"/>
    </location>
</feature>
<dbReference type="GO" id="GO:0016020">
    <property type="term" value="C:membrane"/>
    <property type="evidence" value="ECO:0007669"/>
    <property type="project" value="UniProtKB-SubCell"/>
</dbReference>
<dbReference type="SUPFAM" id="SSF160240">
    <property type="entry name" value="Cation efflux protein cytoplasmic domain-like"/>
    <property type="match status" value="1"/>
</dbReference>
<evidence type="ECO:0000256" key="5">
    <source>
        <dbReference type="ARBA" id="ARBA00022989"/>
    </source>
</evidence>
<dbReference type="InterPro" id="IPR027470">
    <property type="entry name" value="Cation_efflux_CTD"/>
</dbReference>
<dbReference type="Gene3D" id="1.20.1510.10">
    <property type="entry name" value="Cation efflux protein transmembrane domain"/>
    <property type="match status" value="1"/>
</dbReference>
<dbReference type="EMBL" id="CP000743">
    <property type="protein sequence ID" value="ABR56942.1"/>
    <property type="molecule type" value="Genomic_DNA"/>
</dbReference>
<protein>
    <submittedName>
        <fullName evidence="11">Cation diffusion facilitator family transporter</fullName>
    </submittedName>
</protein>
<dbReference type="Pfam" id="PF02579">
    <property type="entry name" value="Nitro_FeMo-Co"/>
    <property type="match status" value="1"/>
</dbReference>
<dbReference type="KEGG" id="mae:Maeo_1366"/>
<dbReference type="HOGENOM" id="CLU_013430_3_3_2"/>
<evidence type="ECO:0000256" key="3">
    <source>
        <dbReference type="ARBA" id="ARBA00022448"/>
    </source>
</evidence>
<dbReference type="FunFam" id="1.20.1510.10:FF:000006">
    <property type="entry name" value="Divalent cation efflux transporter"/>
    <property type="match status" value="1"/>
</dbReference>
<sequence length="422" mass="46781">MEKIEKGKKVMVVSAILTLFVAILKGIIGYISGSVALIADALHSLSDVLGPIAVYVGLKISQKKPNMKFPYGYSRAETLASLFVSFIIFLTGVETLRQSIDKFFNPSPISHYGAVIIVVLISIGITYYLYKYKTKVGVEIGSDAMIGEGAHSLVDAYTTVAILFAVAGSYMGYYIVEPIVGGIISFIVIGLGLKMVKNDIYTLMDFCDGETINEIKKITLSVKGVEGAHNIKARKSGPFIHCDMHIEVDEELPFKVAHEISETVEKEIKNNIQNINGIIIHTDPIMKKDAIIAIPIMVNDNEVNLMETNNGINKTTITNSHMEKAFNYKINDKFATAKYFLIIEMDCDIINGYRIIENTLNKLNRKKAMAIFDLLYSYDVNTVIVKNIGAGMDNTLRSRGIKIIKTDKDTPKDALLDIKKIK</sequence>
<comment type="subcellular location">
    <subcellularLocation>
        <location evidence="1">Membrane</location>
        <topology evidence="1">Multi-pass membrane protein</topology>
    </subcellularLocation>
</comment>
<feature type="transmembrane region" description="Helical" evidence="7">
    <location>
        <begin position="150"/>
        <end position="173"/>
    </location>
</feature>
<dbReference type="NCBIfam" id="TIGR01297">
    <property type="entry name" value="CDF"/>
    <property type="match status" value="1"/>
</dbReference>
<evidence type="ECO:0000259" key="8">
    <source>
        <dbReference type="Pfam" id="PF01545"/>
    </source>
</evidence>
<feature type="domain" description="Cation efflux protein transmembrane" evidence="8">
    <location>
        <begin position="12"/>
        <end position="204"/>
    </location>
</feature>
<keyword evidence="5 7" id="KW-1133">Transmembrane helix</keyword>
<evidence type="ECO:0000256" key="7">
    <source>
        <dbReference type="SAM" id="Phobius"/>
    </source>
</evidence>
<feature type="transmembrane region" description="Helical" evidence="7">
    <location>
        <begin position="109"/>
        <end position="130"/>
    </location>
</feature>
<accession>A6UWS0</accession>
<dbReference type="GO" id="GO:0008324">
    <property type="term" value="F:monoatomic cation transmembrane transporter activity"/>
    <property type="evidence" value="ECO:0007669"/>
    <property type="project" value="InterPro"/>
</dbReference>
<dbReference type="Gene3D" id="3.30.70.1350">
    <property type="entry name" value="Cation efflux protein, cytoplasmic domain"/>
    <property type="match status" value="1"/>
</dbReference>
<evidence type="ECO:0000256" key="4">
    <source>
        <dbReference type="ARBA" id="ARBA00022692"/>
    </source>
</evidence>
<dbReference type="InterPro" id="IPR058533">
    <property type="entry name" value="Cation_efflux_TM"/>
</dbReference>
<dbReference type="Gene3D" id="3.30.420.130">
    <property type="entry name" value="Dinitrogenase iron-molybdenum cofactor biosynthesis domain"/>
    <property type="match status" value="1"/>
</dbReference>
<dbReference type="STRING" id="419665.Maeo_1366"/>
<evidence type="ECO:0000259" key="9">
    <source>
        <dbReference type="Pfam" id="PF02579"/>
    </source>
</evidence>
<dbReference type="InterPro" id="IPR036105">
    <property type="entry name" value="DiNase_FeMo-co_biosyn_sf"/>
</dbReference>
<reference evidence="11" key="1">
    <citation type="submission" date="2007-06" db="EMBL/GenBank/DDBJ databases">
        <title>Complete sequence of Methanococcus aeolicus Nankai-3.</title>
        <authorList>
            <consortium name="US DOE Joint Genome Institute"/>
            <person name="Copeland A."/>
            <person name="Lucas S."/>
            <person name="Lapidus A."/>
            <person name="Barry K."/>
            <person name="Glavina del Rio T."/>
            <person name="Dalin E."/>
            <person name="Tice H."/>
            <person name="Pitluck S."/>
            <person name="Chain P."/>
            <person name="Malfatti S."/>
            <person name="Shin M."/>
            <person name="Vergez L."/>
            <person name="Schmutz J."/>
            <person name="Larimer F."/>
            <person name="Land M."/>
            <person name="Hauser L."/>
            <person name="Kyrpides N."/>
            <person name="Lykidis A."/>
            <person name="Sieprawska-Lupa M."/>
            <person name="Whitman W.B."/>
            <person name="Richardson P."/>
        </authorList>
    </citation>
    <scope>NUCLEOTIDE SEQUENCE [LARGE SCALE GENOMIC DNA]</scope>
    <source>
        <strain evidence="11">Nankai-3</strain>
    </source>
</reference>
<dbReference type="eggNOG" id="arCOG01475">
    <property type="taxonomic scope" value="Archaea"/>
</dbReference>
<dbReference type="SUPFAM" id="SSF53146">
    <property type="entry name" value="Nitrogenase accessory factor-like"/>
    <property type="match status" value="1"/>
</dbReference>
<dbReference type="Proteomes" id="UP000001106">
    <property type="component" value="Chromosome"/>
</dbReference>
<dbReference type="RefSeq" id="WP_011974074.1">
    <property type="nucleotide sequence ID" value="NC_009635.1"/>
</dbReference>
<keyword evidence="4 7" id="KW-0812">Transmembrane</keyword>
<dbReference type="InterPro" id="IPR050291">
    <property type="entry name" value="CDF_Transporter"/>
</dbReference>
<dbReference type="Pfam" id="PF16916">
    <property type="entry name" value="ZT_dimer"/>
    <property type="match status" value="1"/>
</dbReference>
<dbReference type="PANTHER" id="PTHR43840">
    <property type="entry name" value="MITOCHONDRIAL METAL TRANSPORTER 1-RELATED"/>
    <property type="match status" value="1"/>
</dbReference>
<feature type="transmembrane region" description="Helical" evidence="7">
    <location>
        <begin position="37"/>
        <end position="58"/>
    </location>
</feature>
<keyword evidence="3" id="KW-0813">Transport</keyword>
<feature type="transmembrane region" description="Helical" evidence="7">
    <location>
        <begin position="12"/>
        <end position="31"/>
    </location>
</feature>
<feature type="domain" description="Dinitrogenase iron-molybdenum cofactor biosynthesis" evidence="9">
    <location>
        <begin position="329"/>
        <end position="418"/>
    </location>
</feature>
<organism evidence="11 12">
    <name type="scientific">Methanococcus aeolicus (strain ATCC BAA-1280 / DSM 17508 / OCM 812 / Nankai-3)</name>
    <dbReference type="NCBI Taxonomy" id="419665"/>
    <lineage>
        <taxon>Archaea</taxon>
        <taxon>Methanobacteriati</taxon>
        <taxon>Methanobacteriota</taxon>
        <taxon>Methanomada group</taxon>
        <taxon>Methanococci</taxon>
        <taxon>Methanococcales</taxon>
        <taxon>Methanococcaceae</taxon>
        <taxon>Methanococcus</taxon>
    </lineage>
</organism>
<evidence type="ECO:0000256" key="1">
    <source>
        <dbReference type="ARBA" id="ARBA00004141"/>
    </source>
</evidence>
<dbReference type="InterPro" id="IPR003731">
    <property type="entry name" value="Di-Nase_FeMo-co_biosynth"/>
</dbReference>
<name>A6UWS0_META3</name>
<evidence type="ECO:0000259" key="10">
    <source>
        <dbReference type="Pfam" id="PF16916"/>
    </source>
</evidence>
<feature type="domain" description="Cation efflux protein cytoplasmic" evidence="10">
    <location>
        <begin position="208"/>
        <end position="284"/>
    </location>
</feature>
<dbReference type="InterPro" id="IPR027469">
    <property type="entry name" value="Cation_efflux_TMD_sf"/>
</dbReference>
<dbReference type="Pfam" id="PF01545">
    <property type="entry name" value="Cation_efflux"/>
    <property type="match status" value="1"/>
</dbReference>
<evidence type="ECO:0000313" key="12">
    <source>
        <dbReference type="Proteomes" id="UP000001106"/>
    </source>
</evidence>
<keyword evidence="6 7" id="KW-0472">Membrane</keyword>
<dbReference type="OrthoDB" id="8907at2157"/>
<dbReference type="GeneID" id="5327714"/>
<dbReference type="AlphaFoldDB" id="A6UWS0"/>
<evidence type="ECO:0000313" key="11">
    <source>
        <dbReference type="EMBL" id="ABR56942.1"/>
    </source>
</evidence>
<evidence type="ECO:0000256" key="2">
    <source>
        <dbReference type="ARBA" id="ARBA00008114"/>
    </source>
</evidence>
<comment type="similarity">
    <text evidence="2">Belongs to the cation diffusion facilitator (CDF) transporter (TC 2.A.4) family.</text>
</comment>
<evidence type="ECO:0000256" key="6">
    <source>
        <dbReference type="ARBA" id="ARBA00023136"/>
    </source>
</evidence>
<keyword evidence="12" id="KW-1185">Reference proteome</keyword>
<feature type="transmembrane region" description="Helical" evidence="7">
    <location>
        <begin position="79"/>
        <end position="97"/>
    </location>
</feature>